<gene>
    <name evidence="1" type="ORF">FA95DRAFT_1513423</name>
</gene>
<accession>A0ACB8S4G6</accession>
<organism evidence="1 2">
    <name type="scientific">Auriscalpium vulgare</name>
    <dbReference type="NCBI Taxonomy" id="40419"/>
    <lineage>
        <taxon>Eukaryota</taxon>
        <taxon>Fungi</taxon>
        <taxon>Dikarya</taxon>
        <taxon>Basidiomycota</taxon>
        <taxon>Agaricomycotina</taxon>
        <taxon>Agaricomycetes</taxon>
        <taxon>Russulales</taxon>
        <taxon>Auriscalpiaceae</taxon>
        <taxon>Auriscalpium</taxon>
    </lineage>
</organism>
<evidence type="ECO:0000313" key="1">
    <source>
        <dbReference type="EMBL" id="KAI0050775.1"/>
    </source>
</evidence>
<comment type="caution">
    <text evidence="1">The sequence shown here is derived from an EMBL/GenBank/DDBJ whole genome shotgun (WGS) entry which is preliminary data.</text>
</comment>
<dbReference type="Proteomes" id="UP000814033">
    <property type="component" value="Unassembled WGS sequence"/>
</dbReference>
<reference evidence="1" key="2">
    <citation type="journal article" date="2022" name="New Phytol.">
        <title>Evolutionary transition to the ectomycorrhizal habit in the genomes of a hyperdiverse lineage of mushroom-forming fungi.</title>
        <authorList>
            <person name="Looney B."/>
            <person name="Miyauchi S."/>
            <person name="Morin E."/>
            <person name="Drula E."/>
            <person name="Courty P.E."/>
            <person name="Kohler A."/>
            <person name="Kuo A."/>
            <person name="LaButti K."/>
            <person name="Pangilinan J."/>
            <person name="Lipzen A."/>
            <person name="Riley R."/>
            <person name="Andreopoulos W."/>
            <person name="He G."/>
            <person name="Johnson J."/>
            <person name="Nolan M."/>
            <person name="Tritt A."/>
            <person name="Barry K.W."/>
            <person name="Grigoriev I.V."/>
            <person name="Nagy L.G."/>
            <person name="Hibbett D."/>
            <person name="Henrissat B."/>
            <person name="Matheny P.B."/>
            <person name="Labbe J."/>
            <person name="Martin F.M."/>
        </authorList>
    </citation>
    <scope>NUCLEOTIDE SEQUENCE</scope>
    <source>
        <strain evidence="1">FP105234-sp</strain>
    </source>
</reference>
<name>A0ACB8S4G6_9AGAM</name>
<reference evidence="1" key="1">
    <citation type="submission" date="2021-02" db="EMBL/GenBank/DDBJ databases">
        <authorList>
            <consortium name="DOE Joint Genome Institute"/>
            <person name="Ahrendt S."/>
            <person name="Looney B.P."/>
            <person name="Miyauchi S."/>
            <person name="Morin E."/>
            <person name="Drula E."/>
            <person name="Courty P.E."/>
            <person name="Chicoki N."/>
            <person name="Fauchery L."/>
            <person name="Kohler A."/>
            <person name="Kuo A."/>
            <person name="Labutti K."/>
            <person name="Pangilinan J."/>
            <person name="Lipzen A."/>
            <person name="Riley R."/>
            <person name="Andreopoulos W."/>
            <person name="He G."/>
            <person name="Johnson J."/>
            <person name="Barry K.W."/>
            <person name="Grigoriev I.V."/>
            <person name="Nagy L."/>
            <person name="Hibbett D."/>
            <person name="Henrissat B."/>
            <person name="Matheny P.B."/>
            <person name="Labbe J."/>
            <person name="Martin F."/>
        </authorList>
    </citation>
    <scope>NUCLEOTIDE SEQUENCE</scope>
    <source>
        <strain evidence="1">FP105234-sp</strain>
    </source>
</reference>
<evidence type="ECO:0000313" key="2">
    <source>
        <dbReference type="Proteomes" id="UP000814033"/>
    </source>
</evidence>
<sequence length="1068" mass="117568">MKDPAKFSLPPLDGNPTIPQLLEYNATHNAEYPFYIFWDGSCVRTVTCAETDRIVVRSASIVKQHFMRLQDQYASQEGLRPPTRGPTIGILAQADTLSYFAAVFGALRLGLVAFPISPRNSPIAVAHLIRSSHVIQLFVSPDAAMQQLASQVVDLLLKEDVAIELLPMIRFTEVADGDPDAELSIEVKRRGMDDDLILIHSSGSTAFPKVIPFTNRTALQHSKNPFFGQADLTGAIFAVHATPLFHVMGVASIFMAASAGMILAVFPPSSPPVLPTPKRCLEDALQTKCDYMYTVPSFIEAWSQDRANLPKLLGFRGLLYGGAPVNKAIGDRLIQEGVRMFALLGSTEAGCMNTFLPKQIPNMQHWNYFPLAPNVEFEMIPQEGSDELFEPVIVSTPTNVPCIINYVTADGRRGYRTNDLLHRLPQDHTLWTVYGRVDDQIMLSNGEKTNPVPLESILARDPRISCAIMFGRGHFQNGVLIQPAPAYAFDPENEVKLSEFRNMIWPTVEKLNEYAPAHSRLFKEMIIVSIPSKPFEYTAKGTPRRPAVLRSYEPEIDALYTAVQTASQTDIGPPGTWNEAETRSFLRAVVGSVLKSDIGDEDDLFLAGCDSLKATFIRNAIMFALRQTTNFPTTTLPNNFVYEHPTITSLSNFVLNTLLGSGSSEAAVRKAKEQLMAGLVKKYSANFHRHTPKSVTPRDAGEVVLITGTTGRLGCHLLAQLLLRPSVVKVIAVNRIGPKDLGLRQREAFSKWGLDDALLSSPTLRLLEADLAAWNLGLTEAVYRDVRESITSIIHNAWRVDFNVSLASFEPLIAGLRNVIDIALSSPHDTPPPILFTSSIAVVSGRDKPMYIAEEALLDPSVAIGTGYGESKWVAETILLQAKETASLCTTVVRVGQLSGDRARGMWSENEWVAAMLRSSQTLGCVPQRDETISWVPVDVAAASLLEMLGSREPVLHIVHPSPVPWSVFSHAAAELLNIELVPYAAWLAKLEDAQKESDPKAVQDIPALKLMKFFTNMSDSVEWSTNKAVDVSGALRAAEVLKGADVKDWVMGWLLTGFMRPIHKNEN</sequence>
<protein>
    <submittedName>
        <fullName evidence="1">Acetyl-CoA synthetase-like protein</fullName>
    </submittedName>
</protein>
<proteinExistence type="predicted"/>
<keyword evidence="2" id="KW-1185">Reference proteome</keyword>
<dbReference type="EMBL" id="MU275858">
    <property type="protein sequence ID" value="KAI0050775.1"/>
    <property type="molecule type" value="Genomic_DNA"/>
</dbReference>